<reference evidence="1" key="1">
    <citation type="submission" date="2014-08" db="EMBL/GenBank/DDBJ databases">
        <title>Fullgenome sequencing of Anoxybacillus sp.25 isolate from Garga hot-spring Russia.</title>
        <authorList>
            <person name="Rozanov A.S."/>
            <person name="Kotenko A.V."/>
            <person name="Malup T.K."/>
            <person name="Peltek S.E."/>
        </authorList>
    </citation>
    <scope>NUCLEOTIDE SEQUENCE [LARGE SCALE GENOMIC DNA]</scope>
    <source>
        <strain evidence="1">25</strain>
    </source>
</reference>
<accession>A0A094IZD2</accession>
<evidence type="ECO:0000313" key="1">
    <source>
        <dbReference type="EMBL" id="KFZ32442.1"/>
    </source>
</evidence>
<proteinExistence type="predicted"/>
<dbReference type="AlphaFoldDB" id="A0A094IZD2"/>
<comment type="caution">
    <text evidence="1">The sequence shown here is derived from an EMBL/GenBank/DDBJ whole genome shotgun (WGS) entry which is preliminary data.</text>
</comment>
<organism evidence="1">
    <name type="scientific">Anoxybacillus flavithermus</name>
    <dbReference type="NCBI Taxonomy" id="33934"/>
    <lineage>
        <taxon>Bacteria</taxon>
        <taxon>Bacillati</taxon>
        <taxon>Bacillota</taxon>
        <taxon>Bacilli</taxon>
        <taxon>Bacillales</taxon>
        <taxon>Anoxybacillaceae</taxon>
        <taxon>Anoxybacillus</taxon>
    </lineage>
</organism>
<gene>
    <name evidence="1" type="ORF">JS44_07085</name>
</gene>
<protein>
    <submittedName>
        <fullName evidence="1">Uncharacterized protein</fullName>
    </submittedName>
</protein>
<sequence>MLILTIKETMDGGGKMWTRSKGKKEKDTHAYGGLAPNGIYGTIDQDLHTNIEKFEILLEIVQISSSAVFTWKG</sequence>
<dbReference type="EMBL" id="JPZO01000035">
    <property type="protein sequence ID" value="KFZ32442.1"/>
    <property type="molecule type" value="Genomic_DNA"/>
</dbReference>
<name>A0A094IZD2_9BACL</name>